<dbReference type="InterPro" id="IPR011990">
    <property type="entry name" value="TPR-like_helical_dom_sf"/>
</dbReference>
<dbReference type="EMBL" id="JASXSZ010000002">
    <property type="protein sequence ID" value="MDL9979165.1"/>
    <property type="molecule type" value="Genomic_DNA"/>
</dbReference>
<evidence type="ECO:0000313" key="5">
    <source>
        <dbReference type="Proteomes" id="UP001235064"/>
    </source>
</evidence>
<keyword evidence="2" id="KW-0067">ATP-binding</keyword>
<keyword evidence="5" id="KW-1185">Reference proteome</keyword>
<dbReference type="Pfam" id="PF13191">
    <property type="entry name" value="AAA_16"/>
    <property type="match status" value="1"/>
</dbReference>
<dbReference type="PROSITE" id="PS00622">
    <property type="entry name" value="HTH_LUXR_1"/>
    <property type="match status" value="1"/>
</dbReference>
<proteinExistence type="predicted"/>
<dbReference type="Pfam" id="PF00196">
    <property type="entry name" value="GerE"/>
    <property type="match status" value="1"/>
</dbReference>
<dbReference type="Gene3D" id="1.10.10.10">
    <property type="entry name" value="Winged helix-like DNA-binding domain superfamily/Winged helix DNA-binding domain"/>
    <property type="match status" value="1"/>
</dbReference>
<dbReference type="PANTHER" id="PTHR16305">
    <property type="entry name" value="TESTICULAR SOLUBLE ADENYLYL CYCLASE"/>
    <property type="match status" value="1"/>
</dbReference>
<evidence type="ECO:0000256" key="1">
    <source>
        <dbReference type="ARBA" id="ARBA00022741"/>
    </source>
</evidence>
<evidence type="ECO:0000259" key="3">
    <source>
        <dbReference type="PROSITE" id="PS50043"/>
    </source>
</evidence>
<accession>A0ABT7MXJ0</accession>
<dbReference type="SMART" id="SM00421">
    <property type="entry name" value="HTH_LUXR"/>
    <property type="match status" value="1"/>
</dbReference>
<evidence type="ECO:0000313" key="4">
    <source>
        <dbReference type="EMBL" id="MDL9979165.1"/>
    </source>
</evidence>
<dbReference type="PANTHER" id="PTHR16305:SF28">
    <property type="entry name" value="GUANYLATE CYCLASE DOMAIN-CONTAINING PROTEIN"/>
    <property type="match status" value="1"/>
</dbReference>
<dbReference type="Proteomes" id="UP001235064">
    <property type="component" value="Unassembled WGS sequence"/>
</dbReference>
<dbReference type="RefSeq" id="WP_286288030.1">
    <property type="nucleotide sequence ID" value="NZ_JASXSZ010000002.1"/>
</dbReference>
<dbReference type="CDD" id="cd06170">
    <property type="entry name" value="LuxR_C_like"/>
    <property type="match status" value="1"/>
</dbReference>
<protein>
    <submittedName>
        <fullName evidence="4">LuxR C-terminal-related transcriptional regulator</fullName>
    </submittedName>
</protein>
<dbReference type="PRINTS" id="PR00038">
    <property type="entry name" value="HTHLUXR"/>
</dbReference>
<dbReference type="SUPFAM" id="SSF52540">
    <property type="entry name" value="P-loop containing nucleoside triphosphate hydrolases"/>
    <property type="match status" value="1"/>
</dbReference>
<dbReference type="Gene3D" id="3.40.50.300">
    <property type="entry name" value="P-loop containing nucleotide triphosphate hydrolases"/>
    <property type="match status" value="1"/>
</dbReference>
<name>A0ABT7MXJ0_9MICO</name>
<reference evidence="4 5" key="1">
    <citation type="submission" date="2023-06" db="EMBL/GenBank/DDBJ databases">
        <title>Microbacterium sp. nov., isolated from a waste landfill.</title>
        <authorList>
            <person name="Wen W."/>
        </authorList>
    </citation>
    <scope>NUCLEOTIDE SEQUENCE [LARGE SCALE GENOMIC DNA]</scope>
    <source>
        <strain evidence="4 5">ASV49</strain>
    </source>
</reference>
<dbReference type="Gene3D" id="1.25.40.10">
    <property type="entry name" value="Tetratricopeptide repeat domain"/>
    <property type="match status" value="1"/>
</dbReference>
<dbReference type="InterPro" id="IPR027417">
    <property type="entry name" value="P-loop_NTPase"/>
</dbReference>
<dbReference type="InterPro" id="IPR036388">
    <property type="entry name" value="WH-like_DNA-bd_sf"/>
</dbReference>
<organism evidence="4 5">
    <name type="scientific">Microbacterium candidum</name>
    <dbReference type="NCBI Taxonomy" id="3041922"/>
    <lineage>
        <taxon>Bacteria</taxon>
        <taxon>Bacillati</taxon>
        <taxon>Actinomycetota</taxon>
        <taxon>Actinomycetes</taxon>
        <taxon>Micrococcales</taxon>
        <taxon>Microbacteriaceae</taxon>
        <taxon>Microbacterium</taxon>
    </lineage>
</organism>
<feature type="domain" description="HTH luxR-type" evidence="3">
    <location>
        <begin position="824"/>
        <end position="883"/>
    </location>
</feature>
<keyword evidence="1" id="KW-0547">Nucleotide-binding</keyword>
<dbReference type="SUPFAM" id="SSF48452">
    <property type="entry name" value="TPR-like"/>
    <property type="match status" value="1"/>
</dbReference>
<dbReference type="InterPro" id="IPR016032">
    <property type="entry name" value="Sig_transdc_resp-reg_C-effctor"/>
</dbReference>
<gene>
    <name evidence="4" type="ORF">QSV35_07455</name>
</gene>
<dbReference type="InterPro" id="IPR041664">
    <property type="entry name" value="AAA_16"/>
</dbReference>
<comment type="caution">
    <text evidence="4">The sequence shown here is derived from an EMBL/GenBank/DDBJ whole genome shotgun (WGS) entry which is preliminary data.</text>
</comment>
<dbReference type="InterPro" id="IPR000792">
    <property type="entry name" value="Tscrpt_reg_LuxR_C"/>
</dbReference>
<evidence type="ECO:0000256" key="2">
    <source>
        <dbReference type="ARBA" id="ARBA00022840"/>
    </source>
</evidence>
<sequence>MEFEGSDPPASVDGPWPLVGRDVVLERALVALRGATRTIALYGPSGVGKSRVAFELAAALEEEGWLSVTIAGNPALSAVPLATLAPVLARDTSAPIASATDAVALFAAASTVLTDIGGGRRILLVLEDAAAADPVSVALIAQLTDAGHLRVLATVAEGEPLPDGMLGIAAAPDAVRIDLSALDVDQTAELLGLVLGAPIAHRAAVELHRASSGNPLFLRELVIGAQDAGTLVRAVDHWHLTGDPVGSPALRDLIRARLRSLTPEERDAVERLALCQPLALDEFARPGAPEALADLEQRGLIRVHEAGGRIRVLLTHPQYAAAVRETIPRIRQVALLGEQADLIATRAPSPADELRIALWRLDAGRRSDPGLLLRTAHLARQAHDHRGAERLVAAAIASGADDAGSHLLHAQLLWALMRSEDALSALDRAQALAETTADAGDALTAITTQRAEIVGSDEVGSARGIRLIDELEGRYPEQRAKLLLGKASLLVNLEHPRDALALVDAAAPAFGDTPLERAVLALARSAPLNEMQRTDESTAGVEDAVAYARQEGSFIPRRRALIALANGCIAADRLADARTATVESLHTAIGDDDQWAARVDEFMMGRIFERMGRLDTAARWFRDTVSGAELHGPISLRAPSLAFLSIISAHQGDLESARAARVAIGPGDDEEKRTVPAVADAWIARLEGDVPRAAALLVALAEELVPRGGYTGAAAILQHLARLGPAAQAADAADRLDALPVQTPAIRRRVAHARAEADGDAAALRTAGAEWERIGALLYAAEAYASAGRAARAAGHGRESSADLQRSASLAAACEGARTPLLSFADASEPLTPREREVASLAAQGLSSNEIAQRLFLSPRTVNNHLQSTYTKLGIRGRHELAV</sequence>
<dbReference type="SUPFAM" id="SSF46894">
    <property type="entry name" value="C-terminal effector domain of the bipartite response regulators"/>
    <property type="match status" value="1"/>
</dbReference>
<dbReference type="PROSITE" id="PS50043">
    <property type="entry name" value="HTH_LUXR_2"/>
    <property type="match status" value="1"/>
</dbReference>